<name>A0ABT2ZMU4_9RHOB</name>
<reference evidence="1 2" key="1">
    <citation type="submission" date="2022-10" db="EMBL/GenBank/DDBJ databases">
        <title>Defluviimonas sp. nov., isolated from ocean surface sediments.</title>
        <authorList>
            <person name="He W."/>
            <person name="Wang L."/>
            <person name="Zhang D.-F."/>
        </authorList>
    </citation>
    <scope>NUCLEOTIDE SEQUENCE [LARGE SCALE GENOMIC DNA]</scope>
    <source>
        <strain evidence="1 2">WL0050</strain>
    </source>
</reference>
<evidence type="ECO:0000313" key="1">
    <source>
        <dbReference type="EMBL" id="MCV2872442.1"/>
    </source>
</evidence>
<accession>A0ABT2ZMU4</accession>
<keyword evidence="1" id="KW-0282">Flagellum</keyword>
<evidence type="ECO:0000313" key="2">
    <source>
        <dbReference type="Proteomes" id="UP001652564"/>
    </source>
</evidence>
<dbReference type="EMBL" id="JAOWKZ010000002">
    <property type="protein sequence ID" value="MCV2872442.1"/>
    <property type="molecule type" value="Genomic_DNA"/>
</dbReference>
<keyword evidence="1" id="KW-0969">Cilium</keyword>
<gene>
    <name evidence="1" type="ORF">OEZ71_09050</name>
</gene>
<dbReference type="RefSeq" id="WP_263739624.1">
    <property type="nucleotide sequence ID" value="NZ_JAOWKZ010000002.1"/>
</dbReference>
<proteinExistence type="predicted"/>
<keyword evidence="1" id="KW-0966">Cell projection</keyword>
<dbReference type="Proteomes" id="UP001652564">
    <property type="component" value="Unassembled WGS sequence"/>
</dbReference>
<sequence>MPRRVQLEVFELTDMTDQRVELGQAELEETRLASYEQGYSAGWDDAVAAQDKEIARLRADLGRNLEDMSFTFHEAHSHVLRTLEPLLHDMVNKVLPAIARQSLAPMILEHLRPIARELSDLPITLLANPVNREVLERLVIADAPFPLTFKEEESLGEGQVYLKFGTGDETRIDLDGVIGAISSAVSGFFHIEKQQEERRHG</sequence>
<organism evidence="1 2">
    <name type="scientific">Albidovulum litorale</name>
    <dbReference type="NCBI Taxonomy" id="2984134"/>
    <lineage>
        <taxon>Bacteria</taxon>
        <taxon>Pseudomonadati</taxon>
        <taxon>Pseudomonadota</taxon>
        <taxon>Alphaproteobacteria</taxon>
        <taxon>Rhodobacterales</taxon>
        <taxon>Paracoccaceae</taxon>
        <taxon>Albidovulum</taxon>
    </lineage>
</organism>
<protein>
    <submittedName>
        <fullName evidence="1">Flagellar biosynthesis protein</fullName>
    </submittedName>
</protein>
<comment type="caution">
    <text evidence="1">The sequence shown here is derived from an EMBL/GenBank/DDBJ whole genome shotgun (WGS) entry which is preliminary data.</text>
</comment>
<keyword evidence="2" id="KW-1185">Reference proteome</keyword>